<dbReference type="EnsemblMetazoa" id="tetur02g00100.1">
    <property type="protein sequence ID" value="tetur02g00100.1"/>
    <property type="gene ID" value="tetur02g00100"/>
</dbReference>
<sequence>MIEFCQPFINNDIHLIEDKFLKFEKKLQHFF</sequence>
<dbReference type="AlphaFoldDB" id="T1JU94"/>
<reference evidence="1" key="2">
    <citation type="submission" date="2015-06" db="UniProtKB">
        <authorList>
            <consortium name="EnsemblMetazoa"/>
        </authorList>
    </citation>
    <scope>IDENTIFICATION</scope>
</reference>
<dbReference type="HOGENOM" id="CLU_3399847_0_0_1"/>
<name>T1JU94_TETUR</name>
<keyword evidence="2" id="KW-1185">Reference proteome</keyword>
<reference evidence="2" key="1">
    <citation type="submission" date="2011-08" db="EMBL/GenBank/DDBJ databases">
        <authorList>
            <person name="Rombauts S."/>
        </authorList>
    </citation>
    <scope>NUCLEOTIDE SEQUENCE</scope>
    <source>
        <strain evidence="2">London</strain>
    </source>
</reference>
<dbReference type="EMBL" id="CAEY01000775">
    <property type="status" value="NOT_ANNOTATED_CDS"/>
    <property type="molecule type" value="Genomic_DNA"/>
</dbReference>
<accession>T1JU94</accession>
<protein>
    <submittedName>
        <fullName evidence="1">Uncharacterized protein</fullName>
    </submittedName>
</protein>
<proteinExistence type="predicted"/>
<evidence type="ECO:0000313" key="1">
    <source>
        <dbReference type="EnsemblMetazoa" id="tetur02g00100.1"/>
    </source>
</evidence>
<dbReference type="Proteomes" id="UP000015104">
    <property type="component" value="Unassembled WGS sequence"/>
</dbReference>
<organism evidence="1 2">
    <name type="scientific">Tetranychus urticae</name>
    <name type="common">Two-spotted spider mite</name>
    <dbReference type="NCBI Taxonomy" id="32264"/>
    <lineage>
        <taxon>Eukaryota</taxon>
        <taxon>Metazoa</taxon>
        <taxon>Ecdysozoa</taxon>
        <taxon>Arthropoda</taxon>
        <taxon>Chelicerata</taxon>
        <taxon>Arachnida</taxon>
        <taxon>Acari</taxon>
        <taxon>Acariformes</taxon>
        <taxon>Trombidiformes</taxon>
        <taxon>Prostigmata</taxon>
        <taxon>Eleutherengona</taxon>
        <taxon>Raphignathae</taxon>
        <taxon>Tetranychoidea</taxon>
        <taxon>Tetranychidae</taxon>
        <taxon>Tetranychus</taxon>
    </lineage>
</organism>
<evidence type="ECO:0000313" key="2">
    <source>
        <dbReference type="Proteomes" id="UP000015104"/>
    </source>
</evidence>